<dbReference type="Gene3D" id="1.25.40.10">
    <property type="entry name" value="Tetratricopeptide repeat domain"/>
    <property type="match status" value="1"/>
</dbReference>
<dbReference type="RefSeq" id="WP_255387703.1">
    <property type="nucleotide sequence ID" value="NZ_CP101508.1"/>
</dbReference>
<accession>A0ABY5GBF9</accession>
<evidence type="ECO:0000313" key="1">
    <source>
        <dbReference type="EMBL" id="UTV26492.1"/>
    </source>
</evidence>
<dbReference type="SUPFAM" id="SSF144059">
    <property type="entry name" value="ImpE-like"/>
    <property type="match status" value="1"/>
</dbReference>
<gene>
    <name evidence="1" type="ORF">NNL38_08885</name>
</gene>
<dbReference type="InterPro" id="IPR009211">
    <property type="entry name" value="TagJ"/>
</dbReference>
<dbReference type="Proteomes" id="UP001057998">
    <property type="component" value="Chromosome 1"/>
</dbReference>
<reference evidence="1" key="1">
    <citation type="submission" date="2022-07" db="EMBL/GenBank/DDBJ databases">
        <title>Genome sequencing of Photobacterium atrarenae GJH2-4.</title>
        <authorList>
            <person name="Park S.-J."/>
        </authorList>
    </citation>
    <scope>NUCLEOTIDE SEQUENCE</scope>
    <source>
        <strain evidence="1">GJH2-4</strain>
    </source>
</reference>
<organism evidence="1 2">
    <name type="scientific">Photobacterium atrarenae</name>
    <dbReference type="NCBI Taxonomy" id="865757"/>
    <lineage>
        <taxon>Bacteria</taxon>
        <taxon>Pseudomonadati</taxon>
        <taxon>Pseudomonadota</taxon>
        <taxon>Gammaproteobacteria</taxon>
        <taxon>Vibrionales</taxon>
        <taxon>Vibrionaceae</taxon>
        <taxon>Photobacterium</taxon>
    </lineage>
</organism>
<name>A0ABY5GBF9_9GAMM</name>
<evidence type="ECO:0000313" key="2">
    <source>
        <dbReference type="Proteomes" id="UP001057998"/>
    </source>
</evidence>
<sequence>MKKIKELIQESQLSEAIDCITQALKSSPSDATLRSTFIELLCIDGQYERADQQLNLIVKQNPDYLTGANNLRQLLRSAVAREDFSKGKASAVIIRSGDQSSENLLKSRLSYIQEDSEEYLQFIRALEESRVSSAVTVDGVKSTTLRDIDDSLGGYLELFGTDGNYYLVPIDAILSLEFQPVSSLVEIVWRKAVVDIEGGLQGEAFIPMTYLNSLTDQHKLARETEWVEHLASDVFVGQGQKMMLFGDDDLPLSQIKRLEKSTV</sequence>
<dbReference type="EMBL" id="CP101508">
    <property type="protein sequence ID" value="UTV26492.1"/>
    <property type="molecule type" value="Genomic_DNA"/>
</dbReference>
<dbReference type="Pfam" id="PF07024">
    <property type="entry name" value="ImpE"/>
    <property type="match status" value="1"/>
</dbReference>
<dbReference type="InterPro" id="IPR011990">
    <property type="entry name" value="TPR-like_helical_dom_sf"/>
</dbReference>
<proteinExistence type="predicted"/>
<protein>
    <submittedName>
        <fullName evidence="1">Protein of avirulence locus ImpE</fullName>
    </submittedName>
</protein>
<dbReference type="PIRSF" id="PIRSF029288">
    <property type="entry name" value="SciE_ImpE"/>
    <property type="match status" value="1"/>
</dbReference>
<keyword evidence="2" id="KW-1185">Reference proteome</keyword>